<dbReference type="SUPFAM" id="SSF54768">
    <property type="entry name" value="dsRNA-binding domain-like"/>
    <property type="match status" value="2"/>
</dbReference>
<feature type="region of interest" description="Disordered" evidence="4">
    <location>
        <begin position="1"/>
        <end position="27"/>
    </location>
</feature>
<keyword evidence="1" id="KW-0677">Repeat</keyword>
<organism evidence="6 7">
    <name type="scientific">Rhododendron simsii</name>
    <name type="common">Sims's rhododendron</name>
    <dbReference type="NCBI Taxonomy" id="118357"/>
    <lineage>
        <taxon>Eukaryota</taxon>
        <taxon>Viridiplantae</taxon>
        <taxon>Streptophyta</taxon>
        <taxon>Embryophyta</taxon>
        <taxon>Tracheophyta</taxon>
        <taxon>Spermatophyta</taxon>
        <taxon>Magnoliopsida</taxon>
        <taxon>eudicotyledons</taxon>
        <taxon>Gunneridae</taxon>
        <taxon>Pentapetalae</taxon>
        <taxon>asterids</taxon>
        <taxon>Ericales</taxon>
        <taxon>Ericaceae</taxon>
        <taxon>Ericoideae</taxon>
        <taxon>Rhodoreae</taxon>
        <taxon>Rhododendron</taxon>
    </lineage>
</organism>
<accession>A0A834H8Z5</accession>
<reference evidence="6" key="1">
    <citation type="submission" date="2019-11" db="EMBL/GenBank/DDBJ databases">
        <authorList>
            <person name="Liu Y."/>
            <person name="Hou J."/>
            <person name="Li T.-Q."/>
            <person name="Guan C.-H."/>
            <person name="Wu X."/>
            <person name="Wu H.-Z."/>
            <person name="Ling F."/>
            <person name="Zhang R."/>
            <person name="Shi X.-G."/>
            <person name="Ren J.-P."/>
            <person name="Chen E.-F."/>
            <person name="Sun J.-M."/>
        </authorList>
    </citation>
    <scope>NUCLEOTIDE SEQUENCE</scope>
    <source>
        <strain evidence="6">Adult_tree_wgs_1</strain>
        <tissue evidence="6">Leaves</tissue>
    </source>
</reference>
<dbReference type="PROSITE" id="PS50137">
    <property type="entry name" value="DS_RBD"/>
    <property type="match status" value="2"/>
</dbReference>
<dbReference type="EMBL" id="WJXA01000003">
    <property type="protein sequence ID" value="KAF7147726.1"/>
    <property type="molecule type" value="Genomic_DNA"/>
</dbReference>
<protein>
    <recommendedName>
        <fullName evidence="5">DRBM domain-containing protein</fullName>
    </recommendedName>
</protein>
<dbReference type="PANTHER" id="PTHR46031:SF37">
    <property type="entry name" value="DRBM DOMAIN-CONTAINING PROTEIN"/>
    <property type="match status" value="1"/>
</dbReference>
<evidence type="ECO:0000313" key="6">
    <source>
        <dbReference type="EMBL" id="KAF7147726.1"/>
    </source>
</evidence>
<feature type="domain" description="DRBM" evidence="5">
    <location>
        <begin position="158"/>
        <end position="194"/>
    </location>
</feature>
<dbReference type="Proteomes" id="UP000626092">
    <property type="component" value="Unassembled WGS sequence"/>
</dbReference>
<feature type="domain" description="DRBM" evidence="5">
    <location>
        <begin position="59"/>
        <end position="128"/>
    </location>
</feature>
<evidence type="ECO:0000256" key="1">
    <source>
        <dbReference type="ARBA" id="ARBA00022737"/>
    </source>
</evidence>
<evidence type="ECO:0000313" key="7">
    <source>
        <dbReference type="Proteomes" id="UP000626092"/>
    </source>
</evidence>
<dbReference type="Gene3D" id="3.30.160.20">
    <property type="match status" value="2"/>
</dbReference>
<evidence type="ECO:0000256" key="3">
    <source>
        <dbReference type="PROSITE-ProRule" id="PRU00266"/>
    </source>
</evidence>
<dbReference type="OrthoDB" id="5988181at2759"/>
<evidence type="ECO:0000256" key="4">
    <source>
        <dbReference type="SAM" id="MobiDB-lite"/>
    </source>
</evidence>
<comment type="caution">
    <text evidence="6">The sequence shown here is derived from an EMBL/GenBank/DDBJ whole genome shotgun (WGS) entry which is preliminary data.</text>
</comment>
<sequence length="305" mass="33281">MVHHSRIISPQPAVAEHLNKPVPNQPNRQAWERGAAAHDGQQQAAVLELPYLGERQLYMYKNRLQEFTQRLGLPFPMYQTTNEGSQHAPRFRSTVIVDGSSYTSTGTFLHRKAAEQDSSRVALDGLAPKMKDEGFLFKMNLEMPTYTTIQLGGVLPVFESNLLFNGATYNGGLAKSKREAEQLAARAVIQSIMGNSDSSEVTDSNNAHNEFMPAAVNPGASSSLPRSKGKELEGTGCTNSIPTMSIPKTCSGQLRNAPATFQFKKPKFEPSSCICTSIQQSLGVGSSFAKERNCKNKKAKGNNPT</sequence>
<keyword evidence="2 3" id="KW-0694">RNA-binding</keyword>
<proteinExistence type="predicted"/>
<name>A0A834H8Z5_RHOSS</name>
<evidence type="ECO:0000259" key="5">
    <source>
        <dbReference type="PROSITE" id="PS50137"/>
    </source>
</evidence>
<feature type="compositionally biased region" description="Polar residues" evidence="4">
    <location>
        <begin position="196"/>
        <end position="208"/>
    </location>
</feature>
<keyword evidence="7" id="KW-1185">Reference proteome</keyword>
<dbReference type="Pfam" id="PF00035">
    <property type="entry name" value="dsrm"/>
    <property type="match status" value="2"/>
</dbReference>
<dbReference type="GO" id="GO:0003723">
    <property type="term" value="F:RNA binding"/>
    <property type="evidence" value="ECO:0007669"/>
    <property type="project" value="UniProtKB-UniRule"/>
</dbReference>
<dbReference type="AlphaFoldDB" id="A0A834H8Z5"/>
<dbReference type="InterPro" id="IPR014720">
    <property type="entry name" value="dsRBD_dom"/>
</dbReference>
<gene>
    <name evidence="6" type="ORF">RHSIM_Rhsim03G0037200</name>
</gene>
<feature type="region of interest" description="Disordered" evidence="4">
    <location>
        <begin position="196"/>
        <end position="238"/>
    </location>
</feature>
<dbReference type="PANTHER" id="PTHR46031">
    <property type="match status" value="1"/>
</dbReference>
<evidence type="ECO:0000256" key="2">
    <source>
        <dbReference type="ARBA" id="ARBA00022884"/>
    </source>
</evidence>
<dbReference type="SMART" id="SM00358">
    <property type="entry name" value="DSRM"/>
    <property type="match status" value="2"/>
</dbReference>